<feature type="transmembrane region" description="Helical" evidence="1">
    <location>
        <begin position="299"/>
        <end position="321"/>
    </location>
</feature>
<keyword evidence="1" id="KW-0812">Transmembrane</keyword>
<feature type="transmembrane region" description="Helical" evidence="1">
    <location>
        <begin position="108"/>
        <end position="126"/>
    </location>
</feature>
<feature type="transmembrane region" description="Helical" evidence="1">
    <location>
        <begin position="200"/>
        <end position="223"/>
    </location>
</feature>
<evidence type="ECO:0000313" key="3">
    <source>
        <dbReference type="Proteomes" id="UP000193083"/>
    </source>
</evidence>
<feature type="transmembrane region" description="Helical" evidence="1">
    <location>
        <begin position="247"/>
        <end position="268"/>
    </location>
</feature>
<organism evidence="2 3">
    <name type="scientific">Mesorhizobium australicum</name>
    <dbReference type="NCBI Taxonomy" id="536018"/>
    <lineage>
        <taxon>Bacteria</taxon>
        <taxon>Pseudomonadati</taxon>
        <taxon>Pseudomonadota</taxon>
        <taxon>Alphaproteobacteria</taxon>
        <taxon>Hyphomicrobiales</taxon>
        <taxon>Phyllobacteriaceae</taxon>
        <taxon>Mesorhizobium</taxon>
    </lineage>
</organism>
<feature type="transmembrane region" description="Helical" evidence="1">
    <location>
        <begin position="7"/>
        <end position="25"/>
    </location>
</feature>
<keyword evidence="3" id="KW-1185">Reference proteome</keyword>
<protein>
    <submittedName>
        <fullName evidence="2">Uncharacterized protein</fullName>
    </submittedName>
</protein>
<reference evidence="2 3" key="1">
    <citation type="submission" date="2017-04" db="EMBL/GenBank/DDBJ databases">
        <authorList>
            <person name="Afonso C.L."/>
            <person name="Miller P.J."/>
            <person name="Scott M.A."/>
            <person name="Spackman E."/>
            <person name="Goraichik I."/>
            <person name="Dimitrov K.M."/>
            <person name="Suarez D.L."/>
            <person name="Swayne D.E."/>
        </authorList>
    </citation>
    <scope>NUCLEOTIDE SEQUENCE [LARGE SCALE GENOMIC DNA]</scope>
    <source>
        <strain evidence="2 3">B5P</strain>
    </source>
</reference>
<feature type="transmembrane region" description="Helical" evidence="1">
    <location>
        <begin position="147"/>
        <end position="166"/>
    </location>
</feature>
<proteinExistence type="predicted"/>
<keyword evidence="1" id="KW-0472">Membrane</keyword>
<keyword evidence="1" id="KW-1133">Transmembrane helix</keyword>
<accession>A0A1X7PFH7</accession>
<dbReference type="Proteomes" id="UP000193083">
    <property type="component" value="Unassembled WGS sequence"/>
</dbReference>
<feature type="transmembrane region" description="Helical" evidence="1">
    <location>
        <begin position="342"/>
        <end position="362"/>
    </location>
</feature>
<name>A0A1X7PFH7_9HYPH</name>
<evidence type="ECO:0000256" key="1">
    <source>
        <dbReference type="SAM" id="Phobius"/>
    </source>
</evidence>
<evidence type="ECO:0000313" key="2">
    <source>
        <dbReference type="EMBL" id="SMH49250.1"/>
    </source>
</evidence>
<dbReference type="RefSeq" id="WP_139832329.1">
    <property type="nucleotide sequence ID" value="NZ_FXBL01000004.1"/>
</dbReference>
<gene>
    <name evidence="2" type="ORF">SAMN02982922_3888</name>
</gene>
<dbReference type="EMBL" id="FXBL01000004">
    <property type="protein sequence ID" value="SMH49250.1"/>
    <property type="molecule type" value="Genomic_DNA"/>
</dbReference>
<dbReference type="AlphaFoldDB" id="A0A1X7PFH7"/>
<sequence length="366" mass="38584">MRSQPLLFICFPAILAAILYIGLHYPTEALVTEVMAKAETTRERVLRLDEAVKRAEAKAKIDCDGTSAESVRCIKSSSAKATAIAAATSARTEQVGLRAALQAEANQILALLAAQLALVAAIAWAITRYLAGKPNPKAPFYVLRRSALAVIGLLVVIAGLSALAGLDPWSQALVTAATTRLSAEGIAEPTLRYLLTGASFGFSLFAGVLAAVSVAAALLAVTYDPDVKSAAMIDDDLLRATLPRRKALLQGLLGLATLCFLVTMGLVARLGDFSLAVIPATGSDATRKILDSLSNSVEMYWGIGLSLLLAAIFIPPAAYLLEKDPESTRTNMGFIDILGDDTFKKVLAVLFIAAPATFPLLAKWIG</sequence>